<comment type="caution">
    <text evidence="1">The sequence shown here is derived from an EMBL/GenBank/DDBJ whole genome shotgun (WGS) entry which is preliminary data.</text>
</comment>
<dbReference type="InterPro" id="IPR046350">
    <property type="entry name" value="Cystatin_sf"/>
</dbReference>
<dbReference type="Gene3D" id="3.10.450.10">
    <property type="match status" value="1"/>
</dbReference>
<gene>
    <name evidence="1" type="ORF">KGM_214604</name>
</gene>
<reference evidence="1 2" key="1">
    <citation type="journal article" date="2011" name="Cell">
        <title>The monarch butterfly genome yields insights into long-distance migration.</title>
        <authorList>
            <person name="Zhan S."/>
            <person name="Merlin C."/>
            <person name="Boore J.L."/>
            <person name="Reppert S.M."/>
        </authorList>
    </citation>
    <scope>NUCLEOTIDE SEQUENCE [LARGE SCALE GENOMIC DNA]</scope>
    <source>
        <strain evidence="1">F-2</strain>
    </source>
</reference>
<dbReference type="Proteomes" id="UP000007151">
    <property type="component" value="Unassembled WGS sequence"/>
</dbReference>
<sequence>MELVYFVYGIFIFNALFYSPVTAHVIGGEVEMDPNDPKYYAWAQEALDKQIGQEKLLVAVVTKATEQLVQGLITRLNFVAQSRDGNYLLICNAKIFEPLYSTRKEMEVDCQLPLTR</sequence>
<dbReference type="OrthoDB" id="6357437at2759"/>
<keyword evidence="2" id="KW-1185">Reference proteome</keyword>
<accession>A0A212EZQ5</accession>
<protein>
    <submittedName>
        <fullName evidence="1">Multicystatin</fullName>
    </submittedName>
</protein>
<dbReference type="KEGG" id="dpl:KGM_214604"/>
<dbReference type="SUPFAM" id="SSF54403">
    <property type="entry name" value="Cystatin/monellin"/>
    <property type="match status" value="1"/>
</dbReference>
<evidence type="ECO:0000313" key="1">
    <source>
        <dbReference type="EMBL" id="OWR46970.1"/>
    </source>
</evidence>
<dbReference type="EMBL" id="AGBW02011239">
    <property type="protein sequence ID" value="OWR46970.1"/>
    <property type="molecule type" value="Genomic_DNA"/>
</dbReference>
<proteinExistence type="predicted"/>
<organism evidence="1 2">
    <name type="scientific">Danaus plexippus plexippus</name>
    <dbReference type="NCBI Taxonomy" id="278856"/>
    <lineage>
        <taxon>Eukaryota</taxon>
        <taxon>Metazoa</taxon>
        <taxon>Ecdysozoa</taxon>
        <taxon>Arthropoda</taxon>
        <taxon>Hexapoda</taxon>
        <taxon>Insecta</taxon>
        <taxon>Pterygota</taxon>
        <taxon>Neoptera</taxon>
        <taxon>Endopterygota</taxon>
        <taxon>Lepidoptera</taxon>
        <taxon>Glossata</taxon>
        <taxon>Ditrysia</taxon>
        <taxon>Papilionoidea</taxon>
        <taxon>Nymphalidae</taxon>
        <taxon>Danainae</taxon>
        <taxon>Danaini</taxon>
        <taxon>Danaina</taxon>
        <taxon>Danaus</taxon>
        <taxon>Danaus</taxon>
    </lineage>
</organism>
<evidence type="ECO:0000313" key="2">
    <source>
        <dbReference type="Proteomes" id="UP000007151"/>
    </source>
</evidence>
<name>A0A212EZQ5_DANPL</name>
<dbReference type="AlphaFoldDB" id="A0A212EZQ5"/>